<dbReference type="InterPro" id="IPR024410">
    <property type="entry name" value="Phage_TAC_12"/>
</dbReference>
<dbReference type="PIRSF" id="PIRSF024865">
    <property type="entry name" value="UCP024865"/>
    <property type="match status" value="1"/>
</dbReference>
<protein>
    <submittedName>
        <fullName evidence="2">Tail assembly chaperone</fullName>
    </submittedName>
</protein>
<comment type="caution">
    <text evidence="2">The sequence shown here is derived from an EMBL/GenBank/DDBJ whole genome shotgun (WGS) entry which is preliminary data.</text>
</comment>
<name>A0ABT4X9R5_9BACI</name>
<gene>
    <name evidence="2" type="ORF">PJ311_18105</name>
</gene>
<evidence type="ECO:0000313" key="2">
    <source>
        <dbReference type="EMBL" id="MDA7028454.1"/>
    </source>
</evidence>
<keyword evidence="3" id="KW-1185">Reference proteome</keyword>
<proteinExistence type="predicted"/>
<dbReference type="RefSeq" id="WP_271342271.1">
    <property type="nucleotide sequence ID" value="NZ_JAQKAB010000018.1"/>
</dbReference>
<dbReference type="Proteomes" id="UP001211894">
    <property type="component" value="Unassembled WGS sequence"/>
</dbReference>
<accession>A0ABT4X9R5</accession>
<dbReference type="Pfam" id="PF12363">
    <property type="entry name" value="Phage_TAC_12"/>
    <property type="match status" value="1"/>
</dbReference>
<sequence length="172" mass="19463">MAYLTIDGKEYKARCDFAFDRTANEKYAKEDKNGDKSGGTLSIYLSLLNDDAVYLSAFWDCALAYLKKGKPSVDQIEEALAKIINDDETGKATDELIKEAFNTLDSAGFFIGKIRQHWKMLEKMTKPKKARANETPEMEAVRLEEDENNKEMLEAMKEAYIEKTGSTMTKSS</sequence>
<evidence type="ECO:0000313" key="3">
    <source>
        <dbReference type="Proteomes" id="UP001211894"/>
    </source>
</evidence>
<dbReference type="EMBL" id="JAQKAB010000018">
    <property type="protein sequence ID" value="MDA7028454.1"/>
    <property type="molecule type" value="Genomic_DNA"/>
</dbReference>
<reference evidence="2 3" key="1">
    <citation type="submission" date="2023-01" db="EMBL/GenBank/DDBJ databases">
        <title>Bacillus changyiensis sp. nov., isolated from a coastal deposit.</title>
        <authorList>
            <person name="Xiao G."/>
            <person name="Lai Q."/>
            <person name="Hu Z."/>
            <person name="Shao Z."/>
        </authorList>
    </citation>
    <scope>NUCLEOTIDE SEQUENCE [LARGE SCALE GENOMIC DNA]</scope>
    <source>
        <strain evidence="2 3">CLL-7-23</strain>
    </source>
</reference>
<organism evidence="2 3">
    <name type="scientific">Bacillus changyiensis</name>
    <dbReference type="NCBI Taxonomy" id="3004103"/>
    <lineage>
        <taxon>Bacteria</taxon>
        <taxon>Bacillati</taxon>
        <taxon>Bacillota</taxon>
        <taxon>Bacilli</taxon>
        <taxon>Bacillales</taxon>
        <taxon>Bacillaceae</taxon>
        <taxon>Bacillus</taxon>
    </lineage>
</organism>
<evidence type="ECO:0000256" key="1">
    <source>
        <dbReference type="SAM" id="MobiDB-lite"/>
    </source>
</evidence>
<feature type="region of interest" description="Disordered" evidence="1">
    <location>
        <begin position="125"/>
        <end position="149"/>
    </location>
</feature>